<organism evidence="1 2">
    <name type="scientific">Melipona bicolor</name>
    <dbReference type="NCBI Taxonomy" id="60889"/>
    <lineage>
        <taxon>Eukaryota</taxon>
        <taxon>Metazoa</taxon>
        <taxon>Ecdysozoa</taxon>
        <taxon>Arthropoda</taxon>
        <taxon>Hexapoda</taxon>
        <taxon>Insecta</taxon>
        <taxon>Pterygota</taxon>
        <taxon>Neoptera</taxon>
        <taxon>Endopterygota</taxon>
        <taxon>Hymenoptera</taxon>
        <taxon>Apocrita</taxon>
        <taxon>Aculeata</taxon>
        <taxon>Apoidea</taxon>
        <taxon>Anthophila</taxon>
        <taxon>Apidae</taxon>
        <taxon>Melipona</taxon>
    </lineage>
</organism>
<evidence type="ECO:0000313" key="1">
    <source>
        <dbReference type="EMBL" id="KAK1129116.1"/>
    </source>
</evidence>
<keyword evidence="2" id="KW-1185">Reference proteome</keyword>
<sequence length="125" mass="13917">MKDGADSSREAMGLGDGWTDLIPCRIDIASQESDQDLRETSQIKHSWDTYRVMASFGLLFHQHGGFHPSTSTNISKFMRFLPNIIRVHTVAPPSHFQGNRVAGLRVCNPLPLQPFNPLAAELAFP</sequence>
<evidence type="ECO:0000313" key="2">
    <source>
        <dbReference type="Proteomes" id="UP001177670"/>
    </source>
</evidence>
<name>A0AA40KQK1_9HYME</name>
<accession>A0AA40KQK1</accession>
<comment type="caution">
    <text evidence="1">The sequence shown here is derived from an EMBL/GenBank/DDBJ whole genome shotgun (WGS) entry which is preliminary data.</text>
</comment>
<dbReference type="Proteomes" id="UP001177670">
    <property type="component" value="Unassembled WGS sequence"/>
</dbReference>
<proteinExistence type="predicted"/>
<protein>
    <submittedName>
        <fullName evidence="1">Uncharacterized protein</fullName>
    </submittedName>
</protein>
<dbReference type="EMBL" id="JAHYIQ010000009">
    <property type="protein sequence ID" value="KAK1129116.1"/>
    <property type="molecule type" value="Genomic_DNA"/>
</dbReference>
<gene>
    <name evidence="1" type="ORF">K0M31_020246</name>
</gene>
<dbReference type="AlphaFoldDB" id="A0AA40KQK1"/>
<reference evidence="1" key="1">
    <citation type="submission" date="2021-10" db="EMBL/GenBank/DDBJ databases">
        <title>Melipona bicolor Genome sequencing and assembly.</title>
        <authorList>
            <person name="Araujo N.S."/>
            <person name="Arias M.C."/>
        </authorList>
    </citation>
    <scope>NUCLEOTIDE SEQUENCE</scope>
    <source>
        <strain evidence="1">USP_2M_L1-L4_2017</strain>
        <tissue evidence="1">Whole body</tissue>
    </source>
</reference>